<dbReference type="EMBL" id="AZBU02000001">
    <property type="protein sequence ID" value="TMS35341.1"/>
    <property type="molecule type" value="Genomic_DNA"/>
</dbReference>
<protein>
    <submittedName>
        <fullName evidence="2">Uncharacterized protein</fullName>
    </submittedName>
</protein>
<evidence type="ECO:0000313" key="2">
    <source>
        <dbReference type="EMBL" id="TMS35341.1"/>
    </source>
</evidence>
<organism evidence="2 3">
    <name type="scientific">Steinernema carpocapsae</name>
    <name type="common">Entomopathogenic nematode</name>
    <dbReference type="NCBI Taxonomy" id="34508"/>
    <lineage>
        <taxon>Eukaryota</taxon>
        <taxon>Metazoa</taxon>
        <taxon>Ecdysozoa</taxon>
        <taxon>Nematoda</taxon>
        <taxon>Chromadorea</taxon>
        <taxon>Rhabditida</taxon>
        <taxon>Tylenchina</taxon>
        <taxon>Panagrolaimomorpha</taxon>
        <taxon>Strongyloidoidea</taxon>
        <taxon>Steinernematidae</taxon>
        <taxon>Steinernema</taxon>
    </lineage>
</organism>
<evidence type="ECO:0000256" key="1">
    <source>
        <dbReference type="SAM" id="SignalP"/>
    </source>
</evidence>
<keyword evidence="1" id="KW-0732">Signal</keyword>
<reference evidence="2 3" key="1">
    <citation type="journal article" date="2015" name="Genome Biol.">
        <title>Comparative genomics of Steinernema reveals deeply conserved gene regulatory networks.</title>
        <authorList>
            <person name="Dillman A.R."/>
            <person name="Macchietto M."/>
            <person name="Porter C.F."/>
            <person name="Rogers A."/>
            <person name="Williams B."/>
            <person name="Antoshechkin I."/>
            <person name="Lee M.M."/>
            <person name="Goodwin Z."/>
            <person name="Lu X."/>
            <person name="Lewis E.E."/>
            <person name="Goodrich-Blair H."/>
            <person name="Stock S.P."/>
            <person name="Adams B.J."/>
            <person name="Sternberg P.W."/>
            <person name="Mortazavi A."/>
        </authorList>
    </citation>
    <scope>NUCLEOTIDE SEQUENCE [LARGE SCALE GENOMIC DNA]</scope>
    <source>
        <strain evidence="2 3">ALL</strain>
    </source>
</reference>
<evidence type="ECO:0000313" key="3">
    <source>
        <dbReference type="Proteomes" id="UP000298663"/>
    </source>
</evidence>
<dbReference type="OrthoDB" id="5863323at2759"/>
<proteinExistence type="predicted"/>
<accession>A0A4U8UQN2</accession>
<name>A0A4U8UQN2_STECR</name>
<comment type="caution">
    <text evidence="2">The sequence shown here is derived from an EMBL/GenBank/DDBJ whole genome shotgun (WGS) entry which is preliminary data.</text>
</comment>
<keyword evidence="3" id="KW-1185">Reference proteome</keyword>
<feature type="chain" id="PRO_5020412669" evidence="1">
    <location>
        <begin position="22"/>
        <end position="156"/>
    </location>
</feature>
<gene>
    <name evidence="2" type="ORF">L596_002765</name>
</gene>
<feature type="signal peptide" evidence="1">
    <location>
        <begin position="1"/>
        <end position="21"/>
    </location>
</feature>
<sequence length="156" mass="16886">MFCIFPLLVAALIPLGSQVVARPLSPERELYILDQKRQGIIGYGPGLGVYGPYSYVDLSYNNIPFVGKIPLVGKEGTSSRLGISPFYPPTGNPSNPIPPLYKARPLPLHVPDPVEVVAVPLDEETLHGEPLFPKELILPGALKADEDSDEKGSLEN</sequence>
<reference evidence="2 3" key="2">
    <citation type="journal article" date="2019" name="G3 (Bethesda)">
        <title>Hybrid Assembly of the Genome of the Entomopathogenic Nematode Steinernema carpocapsae Identifies the X-Chromosome.</title>
        <authorList>
            <person name="Serra L."/>
            <person name="Macchietto M."/>
            <person name="Macias-Munoz A."/>
            <person name="McGill C.J."/>
            <person name="Rodriguez I.M."/>
            <person name="Rodriguez B."/>
            <person name="Murad R."/>
            <person name="Mortazavi A."/>
        </authorList>
    </citation>
    <scope>NUCLEOTIDE SEQUENCE [LARGE SCALE GENOMIC DNA]</scope>
    <source>
        <strain evidence="2 3">ALL</strain>
    </source>
</reference>
<dbReference type="AlphaFoldDB" id="A0A4U8UQN2"/>
<dbReference type="Proteomes" id="UP000298663">
    <property type="component" value="Chromosome X"/>
</dbReference>
<dbReference type="EMBL" id="CM016762">
    <property type="protein sequence ID" value="TMS35341.1"/>
    <property type="molecule type" value="Genomic_DNA"/>
</dbReference>